<dbReference type="SUPFAM" id="SSF51261">
    <property type="entry name" value="Duplicated hybrid motif"/>
    <property type="match status" value="1"/>
</dbReference>
<dbReference type="Pfam" id="PF01551">
    <property type="entry name" value="Peptidase_M23"/>
    <property type="match status" value="1"/>
</dbReference>
<feature type="region of interest" description="Disordered" evidence="1">
    <location>
        <begin position="96"/>
        <end position="154"/>
    </location>
</feature>
<evidence type="ECO:0000256" key="1">
    <source>
        <dbReference type="SAM" id="MobiDB-lite"/>
    </source>
</evidence>
<name>A0A5Q2FAX7_9ACTN</name>
<organism evidence="3 4">
    <name type="scientific">Raineyella fluvialis</name>
    <dbReference type="NCBI Taxonomy" id="2662261"/>
    <lineage>
        <taxon>Bacteria</taxon>
        <taxon>Bacillati</taxon>
        <taxon>Actinomycetota</taxon>
        <taxon>Actinomycetes</taxon>
        <taxon>Propionibacteriales</taxon>
        <taxon>Propionibacteriaceae</taxon>
        <taxon>Raineyella</taxon>
    </lineage>
</organism>
<dbReference type="Proteomes" id="UP000386847">
    <property type="component" value="Chromosome"/>
</dbReference>
<reference evidence="3 4" key="1">
    <citation type="submission" date="2019-10" db="EMBL/GenBank/DDBJ databases">
        <title>Genomic analysis of Raineyella sp. CBA3103.</title>
        <authorList>
            <person name="Roh S.W."/>
        </authorList>
    </citation>
    <scope>NUCLEOTIDE SEQUENCE [LARGE SCALE GENOMIC DNA]</scope>
    <source>
        <strain evidence="3 4">CBA3103</strain>
    </source>
</reference>
<dbReference type="RefSeq" id="WP_153571044.1">
    <property type="nucleotide sequence ID" value="NZ_CP045725.1"/>
</dbReference>
<dbReference type="KEGG" id="rain:Rai3103_01230"/>
<feature type="domain" description="M23ase beta-sheet core" evidence="2">
    <location>
        <begin position="261"/>
        <end position="351"/>
    </location>
</feature>
<dbReference type="InterPro" id="IPR050570">
    <property type="entry name" value="Cell_wall_metabolism_enzyme"/>
</dbReference>
<evidence type="ECO:0000313" key="4">
    <source>
        <dbReference type="Proteomes" id="UP000386847"/>
    </source>
</evidence>
<protein>
    <submittedName>
        <fullName evidence="3">Peptidoglycan DD-metalloendopeptidase family protein</fullName>
    </submittedName>
</protein>
<accession>A0A5Q2FAX7</accession>
<keyword evidence="4" id="KW-1185">Reference proteome</keyword>
<dbReference type="AlphaFoldDB" id="A0A5Q2FAX7"/>
<gene>
    <name evidence="3" type="ORF">Rai3103_01230</name>
</gene>
<dbReference type="PANTHER" id="PTHR21666">
    <property type="entry name" value="PEPTIDASE-RELATED"/>
    <property type="match status" value="1"/>
</dbReference>
<evidence type="ECO:0000259" key="2">
    <source>
        <dbReference type="Pfam" id="PF01551"/>
    </source>
</evidence>
<dbReference type="PANTHER" id="PTHR21666:SF270">
    <property type="entry name" value="MUREIN HYDROLASE ACTIVATOR ENVC"/>
    <property type="match status" value="1"/>
</dbReference>
<dbReference type="EMBL" id="CP045725">
    <property type="protein sequence ID" value="QGF22534.1"/>
    <property type="molecule type" value="Genomic_DNA"/>
</dbReference>
<sequence length="373" mass="37292">MSAIPAPSSLPRRAVAVETSGPGLASARDSLLALRDRFQQTGAESNGRYAEIGIAEEAGINRNTLNTTLAALTVSALGLAVAGAVSMTSNAQAANPEAVLESQQQTNTAASVAQPAPVSSPDTSAGGGAANIPAGNAPQSGALEGRSADQTSRTAVRTELDAAMSAQLATQRSQLMSAANDTASEASRSQALASRSALLSAQVNQVKAGAQATPQGTLSVNAAKASTDAVVASSGGAATPLKSGTYTLGASFGAVGSWSRYHTGQDFPAPIGTPIYAAADGVVGPSNGGGWAGTHVVIDHSGGGATLYAHMSRKVVNPGAQVKAGQLIGYIGVTGRSFGPHLHWEYYPKASTVGDPYTTANPVTWLAARGVSI</sequence>
<evidence type="ECO:0000313" key="3">
    <source>
        <dbReference type="EMBL" id="QGF22534.1"/>
    </source>
</evidence>
<dbReference type="Gene3D" id="2.70.70.10">
    <property type="entry name" value="Glucose Permease (Domain IIA)"/>
    <property type="match status" value="1"/>
</dbReference>
<dbReference type="InterPro" id="IPR016047">
    <property type="entry name" value="M23ase_b-sheet_dom"/>
</dbReference>
<dbReference type="InterPro" id="IPR011055">
    <property type="entry name" value="Dup_hybrid_motif"/>
</dbReference>
<feature type="compositionally biased region" description="Low complexity" evidence="1">
    <location>
        <begin position="109"/>
        <end position="121"/>
    </location>
</feature>
<proteinExistence type="predicted"/>
<dbReference type="GO" id="GO:0004222">
    <property type="term" value="F:metalloendopeptidase activity"/>
    <property type="evidence" value="ECO:0007669"/>
    <property type="project" value="TreeGrafter"/>
</dbReference>
<dbReference type="CDD" id="cd12797">
    <property type="entry name" value="M23_peptidase"/>
    <property type="match status" value="1"/>
</dbReference>